<reference evidence="2 3" key="1">
    <citation type="journal article" date="2018" name="Syst. Appl. Microbiol.">
        <title>A new symbiotic nanoarchaeote (Candidatus Nanoclepta minutus) and its host (Zestosphaera tikiterensis gen. nov., sp. nov.) from a New Zealand hot spring.</title>
        <authorList>
            <person name="St John E."/>
            <person name="Liu Y."/>
            <person name="Podar M."/>
            <person name="Stott M.B."/>
            <person name="Meneghin J."/>
            <person name="Chen Z."/>
            <person name="Lagutin K."/>
            <person name="Mitchell K."/>
            <person name="Reysenbach A.L."/>
        </authorList>
    </citation>
    <scope>NUCLEOTIDE SEQUENCE [LARGE SCALE GENOMIC DNA]</scope>
    <source>
        <strain evidence="2">NZ3</strain>
    </source>
</reference>
<proteinExistence type="inferred from homology"/>
<evidence type="ECO:0000313" key="2">
    <source>
        <dbReference type="EMBL" id="PUA33905.1"/>
    </source>
</evidence>
<evidence type="ECO:0000313" key="3">
    <source>
        <dbReference type="Proteomes" id="UP000244093"/>
    </source>
</evidence>
<comment type="caution">
    <text evidence="2">The sequence shown here is derived from an EMBL/GenBank/DDBJ whole genome shotgun (WGS) entry which is preliminary data.</text>
</comment>
<protein>
    <submittedName>
        <fullName evidence="2">Uncharacterized protein</fullName>
    </submittedName>
</protein>
<dbReference type="Pfam" id="PF03683">
    <property type="entry name" value="UPF0175"/>
    <property type="match status" value="1"/>
</dbReference>
<dbReference type="PANTHER" id="PTHR37525:SF1">
    <property type="entry name" value="UPF0175 PROTEIN SSL1255"/>
    <property type="match status" value="1"/>
</dbReference>
<dbReference type="EMBL" id="NBVN01000001">
    <property type="protein sequence ID" value="PUA33905.1"/>
    <property type="molecule type" value="Genomic_DNA"/>
</dbReference>
<sequence length="96" mass="11218">MYNYHRVAIMSGVRVLKISIPEHIGIDEYEARLLLAVELYREGRLTLKQSAELAGLCVEDFMRELSRRKVSIINLDEEELKEELRVAEDLARETRN</sequence>
<organism evidence="2 3">
    <name type="scientific">Zestosphaera tikiterensis</name>
    <dbReference type="NCBI Taxonomy" id="1973259"/>
    <lineage>
        <taxon>Archaea</taxon>
        <taxon>Thermoproteota</taxon>
        <taxon>Thermoprotei</taxon>
        <taxon>Desulfurococcales</taxon>
        <taxon>Desulfurococcaceae</taxon>
        <taxon>Zestosphaera</taxon>
    </lineage>
</organism>
<dbReference type="InterPro" id="IPR005368">
    <property type="entry name" value="UPF0175"/>
</dbReference>
<comment type="similarity">
    <text evidence="1">Belongs to the UPF0175 family.</text>
</comment>
<dbReference type="AlphaFoldDB" id="A0A2R7Y8Q4"/>
<gene>
    <name evidence="2" type="ORF">B7O98_00340</name>
</gene>
<evidence type="ECO:0000256" key="1">
    <source>
        <dbReference type="ARBA" id="ARBA00005651"/>
    </source>
</evidence>
<dbReference type="InterPro" id="IPR052264">
    <property type="entry name" value="UPF0175_domain"/>
</dbReference>
<dbReference type="PANTHER" id="PTHR37525">
    <property type="entry name" value="UPF0175 PROTEIN SSL1255"/>
    <property type="match status" value="1"/>
</dbReference>
<accession>A0A2R7Y8Q4</accession>
<name>A0A2R7Y8Q4_9CREN</name>
<dbReference type="Proteomes" id="UP000244093">
    <property type="component" value="Unassembled WGS sequence"/>
</dbReference>